<dbReference type="InterPro" id="IPR011701">
    <property type="entry name" value="MFS"/>
</dbReference>
<feature type="transmembrane region" description="Helical" evidence="7">
    <location>
        <begin position="72"/>
        <end position="89"/>
    </location>
</feature>
<dbReference type="GO" id="GO:0022857">
    <property type="term" value="F:transmembrane transporter activity"/>
    <property type="evidence" value="ECO:0007669"/>
    <property type="project" value="InterPro"/>
</dbReference>
<dbReference type="InterPro" id="IPR020846">
    <property type="entry name" value="MFS_dom"/>
</dbReference>
<accession>A0A9D2GKC5</accession>
<keyword evidence="8" id="KW-0732">Signal</keyword>
<feature type="domain" description="Major facilitator superfamily (MFS) profile" evidence="9">
    <location>
        <begin position="6"/>
        <end position="398"/>
    </location>
</feature>
<evidence type="ECO:0000256" key="6">
    <source>
        <dbReference type="ARBA" id="ARBA00023136"/>
    </source>
</evidence>
<name>A0A9D2GKC5_9FIRM</name>
<keyword evidence="3" id="KW-1003">Cell membrane</keyword>
<feature type="signal peptide" evidence="8">
    <location>
        <begin position="1"/>
        <end position="20"/>
    </location>
</feature>
<evidence type="ECO:0000256" key="8">
    <source>
        <dbReference type="SAM" id="SignalP"/>
    </source>
</evidence>
<dbReference type="AlphaFoldDB" id="A0A9D2GKC5"/>
<feature type="transmembrane region" description="Helical" evidence="7">
    <location>
        <begin position="130"/>
        <end position="149"/>
    </location>
</feature>
<dbReference type="GO" id="GO:0005886">
    <property type="term" value="C:plasma membrane"/>
    <property type="evidence" value="ECO:0007669"/>
    <property type="project" value="UniProtKB-SubCell"/>
</dbReference>
<dbReference type="SUPFAM" id="SSF103473">
    <property type="entry name" value="MFS general substrate transporter"/>
    <property type="match status" value="1"/>
</dbReference>
<evidence type="ECO:0000256" key="2">
    <source>
        <dbReference type="ARBA" id="ARBA00022448"/>
    </source>
</evidence>
<dbReference type="PANTHER" id="PTHR23517:SF3">
    <property type="entry name" value="INTEGRAL MEMBRANE TRANSPORT PROTEIN"/>
    <property type="match status" value="1"/>
</dbReference>
<evidence type="ECO:0000256" key="7">
    <source>
        <dbReference type="SAM" id="Phobius"/>
    </source>
</evidence>
<feature type="transmembrane region" description="Helical" evidence="7">
    <location>
        <begin position="253"/>
        <end position="275"/>
    </location>
</feature>
<gene>
    <name evidence="10" type="ORF">IAA17_10260</name>
</gene>
<dbReference type="InterPro" id="IPR050171">
    <property type="entry name" value="MFS_Transporters"/>
</dbReference>
<dbReference type="InterPro" id="IPR036259">
    <property type="entry name" value="MFS_trans_sf"/>
</dbReference>
<organism evidence="10 11">
    <name type="scientific">Candidatus Lachnoclostridium stercorigallinarum</name>
    <dbReference type="NCBI Taxonomy" id="2838634"/>
    <lineage>
        <taxon>Bacteria</taxon>
        <taxon>Bacillati</taxon>
        <taxon>Bacillota</taxon>
        <taxon>Clostridia</taxon>
        <taxon>Lachnospirales</taxon>
        <taxon>Lachnospiraceae</taxon>
    </lineage>
</organism>
<feature type="transmembrane region" description="Helical" evidence="7">
    <location>
        <begin position="40"/>
        <end position="60"/>
    </location>
</feature>
<evidence type="ECO:0000313" key="11">
    <source>
        <dbReference type="Proteomes" id="UP000824101"/>
    </source>
</evidence>
<dbReference type="PANTHER" id="PTHR23517">
    <property type="entry name" value="RESISTANCE PROTEIN MDTM, PUTATIVE-RELATED-RELATED"/>
    <property type="match status" value="1"/>
</dbReference>
<feature type="chain" id="PRO_5039424098" evidence="8">
    <location>
        <begin position="21"/>
        <end position="400"/>
    </location>
</feature>
<reference evidence="10" key="2">
    <citation type="submission" date="2021-04" db="EMBL/GenBank/DDBJ databases">
        <authorList>
            <person name="Gilroy R."/>
        </authorList>
    </citation>
    <scope>NUCLEOTIDE SEQUENCE</scope>
    <source>
        <strain evidence="10">ChiBcec1-1093</strain>
    </source>
</reference>
<feature type="transmembrane region" description="Helical" evidence="7">
    <location>
        <begin position="340"/>
        <end position="364"/>
    </location>
</feature>
<sequence>MSYKNRFAAFFFVMIIFNLAANFAHPVTPTVIQELNLHDYMFGVALAAMMLTNFLLSPFWGKINNYISSRTSLLICCFGYGIAQLWFAFATTEPMIILARMFAGLFTGGVFVSFLTYVVNVSRPEDQGKFLTYTATIKSVASAFGYMIGGFLGEISVRLSFLAQAATLMAVAVLFYLICLPDGNTSLKGVSAGQLAREANPFQAFIDSRHFMSLAFVFLFAVNILTNFGNTGFDQAFNYYLKDEMGLTSSYNGIVKALVGLISFAANMTLCIWIINRTKVRRSLVVIVLACALSALGVTVSSSTALFIVFSVIVYAGYSVSVPVLQSMIAGRAKPEQKNLVMGFFNATQSLGSIAGSLTAGFIYSAHVKLPFACTFVIYGLGALAALGYAGMRTGRRQKA</sequence>
<comment type="caution">
    <text evidence="10">The sequence shown here is derived from an EMBL/GenBank/DDBJ whole genome shotgun (WGS) entry which is preliminary data.</text>
</comment>
<dbReference type="Gene3D" id="1.20.1250.20">
    <property type="entry name" value="MFS general substrate transporter like domains"/>
    <property type="match status" value="1"/>
</dbReference>
<feature type="transmembrane region" description="Helical" evidence="7">
    <location>
        <begin position="161"/>
        <end position="179"/>
    </location>
</feature>
<evidence type="ECO:0000256" key="4">
    <source>
        <dbReference type="ARBA" id="ARBA00022692"/>
    </source>
</evidence>
<evidence type="ECO:0000256" key="3">
    <source>
        <dbReference type="ARBA" id="ARBA00022475"/>
    </source>
</evidence>
<feature type="transmembrane region" description="Helical" evidence="7">
    <location>
        <begin position="95"/>
        <end position="118"/>
    </location>
</feature>
<keyword evidence="5 7" id="KW-1133">Transmembrane helix</keyword>
<evidence type="ECO:0000259" key="9">
    <source>
        <dbReference type="PROSITE" id="PS50850"/>
    </source>
</evidence>
<evidence type="ECO:0000256" key="1">
    <source>
        <dbReference type="ARBA" id="ARBA00004651"/>
    </source>
</evidence>
<dbReference type="Proteomes" id="UP000824101">
    <property type="component" value="Unassembled WGS sequence"/>
</dbReference>
<protein>
    <submittedName>
        <fullName evidence="10">MFS transporter</fullName>
    </submittedName>
</protein>
<feature type="transmembrane region" description="Helical" evidence="7">
    <location>
        <begin position="370"/>
        <end position="390"/>
    </location>
</feature>
<dbReference type="EMBL" id="DXBC01000165">
    <property type="protein sequence ID" value="HIZ80156.1"/>
    <property type="molecule type" value="Genomic_DNA"/>
</dbReference>
<evidence type="ECO:0000313" key="10">
    <source>
        <dbReference type="EMBL" id="HIZ80156.1"/>
    </source>
</evidence>
<keyword evidence="6 7" id="KW-0472">Membrane</keyword>
<feature type="transmembrane region" description="Helical" evidence="7">
    <location>
        <begin position="282"/>
        <end position="300"/>
    </location>
</feature>
<dbReference type="PROSITE" id="PS50850">
    <property type="entry name" value="MFS"/>
    <property type="match status" value="1"/>
</dbReference>
<feature type="transmembrane region" description="Helical" evidence="7">
    <location>
        <begin position="306"/>
        <end position="328"/>
    </location>
</feature>
<reference evidence="10" key="1">
    <citation type="journal article" date="2021" name="PeerJ">
        <title>Extensive microbial diversity within the chicken gut microbiome revealed by metagenomics and culture.</title>
        <authorList>
            <person name="Gilroy R."/>
            <person name="Ravi A."/>
            <person name="Getino M."/>
            <person name="Pursley I."/>
            <person name="Horton D.L."/>
            <person name="Alikhan N.F."/>
            <person name="Baker D."/>
            <person name="Gharbi K."/>
            <person name="Hall N."/>
            <person name="Watson M."/>
            <person name="Adriaenssens E.M."/>
            <person name="Foster-Nyarko E."/>
            <person name="Jarju S."/>
            <person name="Secka A."/>
            <person name="Antonio M."/>
            <person name="Oren A."/>
            <person name="Chaudhuri R.R."/>
            <person name="La Ragione R."/>
            <person name="Hildebrand F."/>
            <person name="Pallen M.J."/>
        </authorList>
    </citation>
    <scope>NUCLEOTIDE SEQUENCE</scope>
    <source>
        <strain evidence="10">ChiBcec1-1093</strain>
    </source>
</reference>
<keyword evidence="4 7" id="KW-0812">Transmembrane</keyword>
<dbReference type="Pfam" id="PF07690">
    <property type="entry name" value="MFS_1"/>
    <property type="match status" value="1"/>
</dbReference>
<keyword evidence="2" id="KW-0813">Transport</keyword>
<evidence type="ECO:0000256" key="5">
    <source>
        <dbReference type="ARBA" id="ARBA00022989"/>
    </source>
</evidence>
<proteinExistence type="predicted"/>
<comment type="subcellular location">
    <subcellularLocation>
        <location evidence="1">Cell membrane</location>
        <topology evidence="1">Multi-pass membrane protein</topology>
    </subcellularLocation>
</comment>
<feature type="transmembrane region" description="Helical" evidence="7">
    <location>
        <begin position="211"/>
        <end position="233"/>
    </location>
</feature>